<evidence type="ECO:0000313" key="2">
    <source>
        <dbReference type="EMBL" id="KAF8908124.1"/>
    </source>
</evidence>
<keyword evidence="3" id="KW-1185">Reference proteome</keyword>
<gene>
    <name evidence="2" type="ORF">CPB84DRAFT_202587</name>
</gene>
<dbReference type="Proteomes" id="UP000724874">
    <property type="component" value="Unassembled WGS sequence"/>
</dbReference>
<organism evidence="2 3">
    <name type="scientific">Gymnopilus junonius</name>
    <name type="common">Spectacular rustgill mushroom</name>
    <name type="synonym">Gymnopilus spectabilis subsp. junonius</name>
    <dbReference type="NCBI Taxonomy" id="109634"/>
    <lineage>
        <taxon>Eukaryota</taxon>
        <taxon>Fungi</taxon>
        <taxon>Dikarya</taxon>
        <taxon>Basidiomycota</taxon>
        <taxon>Agaricomycotina</taxon>
        <taxon>Agaricomycetes</taxon>
        <taxon>Agaricomycetidae</taxon>
        <taxon>Agaricales</taxon>
        <taxon>Agaricineae</taxon>
        <taxon>Hymenogastraceae</taxon>
        <taxon>Gymnopilus</taxon>
    </lineage>
</organism>
<reference evidence="2" key="1">
    <citation type="submission" date="2020-11" db="EMBL/GenBank/DDBJ databases">
        <authorList>
            <consortium name="DOE Joint Genome Institute"/>
            <person name="Ahrendt S."/>
            <person name="Riley R."/>
            <person name="Andreopoulos W."/>
            <person name="LaButti K."/>
            <person name="Pangilinan J."/>
            <person name="Ruiz-duenas F.J."/>
            <person name="Barrasa J.M."/>
            <person name="Sanchez-Garcia M."/>
            <person name="Camarero S."/>
            <person name="Miyauchi S."/>
            <person name="Serrano A."/>
            <person name="Linde D."/>
            <person name="Babiker R."/>
            <person name="Drula E."/>
            <person name="Ayuso-Fernandez I."/>
            <person name="Pacheco R."/>
            <person name="Padilla G."/>
            <person name="Ferreira P."/>
            <person name="Barriuso J."/>
            <person name="Kellner H."/>
            <person name="Castanera R."/>
            <person name="Alfaro M."/>
            <person name="Ramirez L."/>
            <person name="Pisabarro A.G."/>
            <person name="Kuo A."/>
            <person name="Tritt A."/>
            <person name="Lipzen A."/>
            <person name="He G."/>
            <person name="Yan M."/>
            <person name="Ng V."/>
            <person name="Cullen D."/>
            <person name="Martin F."/>
            <person name="Rosso M.-N."/>
            <person name="Henrissat B."/>
            <person name="Hibbett D."/>
            <person name="Martinez A.T."/>
            <person name="Grigoriev I.V."/>
        </authorList>
    </citation>
    <scope>NUCLEOTIDE SEQUENCE</scope>
    <source>
        <strain evidence="2">AH 44721</strain>
    </source>
</reference>
<feature type="transmembrane region" description="Helical" evidence="1">
    <location>
        <begin position="6"/>
        <end position="27"/>
    </location>
</feature>
<dbReference type="AlphaFoldDB" id="A0A9P5NXV7"/>
<evidence type="ECO:0000256" key="1">
    <source>
        <dbReference type="SAM" id="Phobius"/>
    </source>
</evidence>
<protein>
    <submittedName>
        <fullName evidence="2">Uncharacterized protein</fullName>
    </submittedName>
</protein>
<proteinExistence type="predicted"/>
<evidence type="ECO:0000313" key="3">
    <source>
        <dbReference type="Proteomes" id="UP000724874"/>
    </source>
</evidence>
<comment type="caution">
    <text evidence="2">The sequence shown here is derived from an EMBL/GenBank/DDBJ whole genome shotgun (WGS) entry which is preliminary data.</text>
</comment>
<sequence>MAKFHQSLFIEVLVQIIGLCCGTWFLFPRSLWQAQFSPGLDFNERLFCVSSLQTVCFIPLFRIRDRDVVGILLQPSWVLERTLFILHFSGRFGKCTFRQTCTLTAFMSR</sequence>
<accession>A0A9P5NXV7</accession>
<keyword evidence="1" id="KW-0472">Membrane</keyword>
<name>A0A9P5NXV7_GYMJU</name>
<dbReference type="EMBL" id="JADNYJ010000012">
    <property type="protein sequence ID" value="KAF8908124.1"/>
    <property type="molecule type" value="Genomic_DNA"/>
</dbReference>
<keyword evidence="1" id="KW-0812">Transmembrane</keyword>
<keyword evidence="1" id="KW-1133">Transmembrane helix</keyword>